<dbReference type="RefSeq" id="WP_188666137.1">
    <property type="nucleotide sequence ID" value="NZ_BMHV01000021.1"/>
</dbReference>
<evidence type="ECO:0000313" key="2">
    <source>
        <dbReference type="Proteomes" id="UP000632498"/>
    </source>
</evidence>
<dbReference type="EMBL" id="BMHV01000021">
    <property type="protein sequence ID" value="GGF71381.1"/>
    <property type="molecule type" value="Genomic_DNA"/>
</dbReference>
<protein>
    <submittedName>
        <fullName evidence="1">Aspartyl-tRNA amidotransferase subunit B</fullName>
    </submittedName>
</protein>
<dbReference type="Gene3D" id="1.10.10.410">
    <property type="match status" value="1"/>
</dbReference>
<organism evidence="1 2">
    <name type="scientific">Terasakiella brassicae</name>
    <dbReference type="NCBI Taxonomy" id="1634917"/>
    <lineage>
        <taxon>Bacteria</taxon>
        <taxon>Pseudomonadati</taxon>
        <taxon>Pseudomonadota</taxon>
        <taxon>Alphaproteobacteria</taxon>
        <taxon>Rhodospirillales</taxon>
        <taxon>Terasakiellaceae</taxon>
        <taxon>Terasakiella</taxon>
    </lineage>
</organism>
<dbReference type="PANTHER" id="PTHR28055">
    <property type="entry name" value="ALTERED INHERITANCE OF MITOCHONDRIA PROTEIN 41, MITOCHONDRIAL"/>
    <property type="match status" value="1"/>
</dbReference>
<reference evidence="1" key="1">
    <citation type="journal article" date="2014" name="Int. J. Syst. Evol. Microbiol.">
        <title>Complete genome sequence of Corynebacterium casei LMG S-19264T (=DSM 44701T), isolated from a smear-ripened cheese.</title>
        <authorList>
            <consortium name="US DOE Joint Genome Institute (JGI-PGF)"/>
            <person name="Walter F."/>
            <person name="Albersmeier A."/>
            <person name="Kalinowski J."/>
            <person name="Ruckert C."/>
        </authorList>
    </citation>
    <scope>NUCLEOTIDE SEQUENCE</scope>
    <source>
        <strain evidence="1">CGMCC 1.15254</strain>
    </source>
</reference>
<dbReference type="AlphaFoldDB" id="A0A917C5Q9"/>
<dbReference type="InterPro" id="IPR003789">
    <property type="entry name" value="Asn/Gln_tRNA_amidoTrase-B-like"/>
</dbReference>
<dbReference type="InterPro" id="IPR042184">
    <property type="entry name" value="YqeY/Aim41_N"/>
</dbReference>
<dbReference type="PANTHER" id="PTHR28055:SF1">
    <property type="entry name" value="ALTERED INHERITANCE OF MITOCHONDRIA PROTEIN 41, MITOCHONDRIAL"/>
    <property type="match status" value="1"/>
</dbReference>
<dbReference type="GO" id="GO:0016884">
    <property type="term" value="F:carbon-nitrogen ligase activity, with glutamine as amido-N-donor"/>
    <property type="evidence" value="ECO:0007669"/>
    <property type="project" value="InterPro"/>
</dbReference>
<dbReference type="SUPFAM" id="SSF89095">
    <property type="entry name" value="GatB/YqeY motif"/>
    <property type="match status" value="1"/>
</dbReference>
<name>A0A917C5Q9_9PROT</name>
<evidence type="ECO:0000313" key="1">
    <source>
        <dbReference type="EMBL" id="GGF71381.1"/>
    </source>
</evidence>
<proteinExistence type="predicted"/>
<dbReference type="InterPro" id="IPR023168">
    <property type="entry name" value="GatB_Yqey_C_2"/>
</dbReference>
<gene>
    <name evidence="1" type="ORF">GCM10011332_26710</name>
</gene>
<reference evidence="1" key="2">
    <citation type="submission" date="2020-09" db="EMBL/GenBank/DDBJ databases">
        <authorList>
            <person name="Sun Q."/>
            <person name="Zhou Y."/>
        </authorList>
    </citation>
    <scope>NUCLEOTIDE SEQUENCE</scope>
    <source>
        <strain evidence="1">CGMCC 1.15254</strain>
    </source>
</reference>
<dbReference type="InterPro" id="IPR019004">
    <property type="entry name" value="YqeY/Aim41"/>
</dbReference>
<comment type="caution">
    <text evidence="1">The sequence shown here is derived from an EMBL/GenBank/DDBJ whole genome shotgun (WGS) entry which is preliminary data.</text>
</comment>
<sequence length="151" mass="16850">MLREQIKSALKEAMIAKNTHKVSTLRLIMAALKDRDIAARTQDKPDGIGEDEILAMLQSMIKQRRDSITMYENGGRLELAEQEAAEITIIEGFLPKQLNEEEIAKVVDEIITELGATTLKDMGATMKALRDRYAGQMDFGKASAIIKERLA</sequence>
<dbReference type="Pfam" id="PF09424">
    <property type="entry name" value="YqeY"/>
    <property type="match status" value="1"/>
</dbReference>
<keyword evidence="2" id="KW-1185">Reference proteome</keyword>
<accession>A0A917C5Q9</accession>
<dbReference type="Gene3D" id="1.10.1510.10">
    <property type="entry name" value="Uncharacterised protein YqeY/AIM41 PF09424, N-terminal domain"/>
    <property type="match status" value="1"/>
</dbReference>
<dbReference type="Proteomes" id="UP000632498">
    <property type="component" value="Unassembled WGS sequence"/>
</dbReference>